<reference evidence="2" key="1">
    <citation type="submission" date="2016-02" db="EMBL/GenBank/DDBJ databases">
        <authorList>
            <person name="Teng J.L."/>
            <person name="Yang Y."/>
            <person name="Huang Y."/>
            <person name="Guo F."/>
            <person name="Wei W."/>
            <person name="Chen J.H."/>
            <person name="Wong S.Y."/>
            <person name="Lau S.K."/>
            <person name="Woo P.C."/>
        </authorList>
    </citation>
    <scope>NUCLEOTIDE SEQUENCE</scope>
    <source>
        <strain evidence="2">JCM 15929</strain>
    </source>
</reference>
<reference evidence="1 4" key="2">
    <citation type="submission" date="2016-02" db="EMBL/GenBank/DDBJ databases">
        <authorList>
            <person name="Teng J.L."/>
            <person name="Tang Y."/>
            <person name="Huang Y."/>
            <person name="Guo F."/>
            <person name="Wei W."/>
            <person name="Chen J.H."/>
            <person name="Wong S.Y."/>
            <person name="Lau S.K."/>
            <person name="Woo P.C."/>
        </authorList>
    </citation>
    <scope>NUCLEOTIDE SEQUENCE [LARGE SCALE GENOMIC DNA]</scope>
    <source>
        <strain evidence="1 4">JCM 13375</strain>
    </source>
</reference>
<evidence type="ECO:0000313" key="1">
    <source>
        <dbReference type="EMBL" id="KXP01429.1"/>
    </source>
</evidence>
<gene>
    <name evidence="2" type="ORF">AXK60_03270</name>
    <name evidence="1" type="ORF">AXK61_01030</name>
</gene>
<accession>A0A138AWS2</accession>
<evidence type="ECO:0000313" key="3">
    <source>
        <dbReference type="Proteomes" id="UP000070258"/>
    </source>
</evidence>
<dbReference type="EMBL" id="LSRF01000001">
    <property type="protein sequence ID" value="KXP14903.1"/>
    <property type="molecule type" value="Genomic_DNA"/>
</dbReference>
<evidence type="ECO:0008006" key="5">
    <source>
        <dbReference type="Google" id="ProtNLM"/>
    </source>
</evidence>
<dbReference type="AlphaFoldDB" id="A0A138AWS2"/>
<keyword evidence="4" id="KW-1185">Reference proteome</keyword>
<dbReference type="Proteomes" id="UP000070258">
    <property type="component" value="Unassembled WGS sequence"/>
</dbReference>
<comment type="caution">
    <text evidence="2">The sequence shown here is derived from an EMBL/GenBank/DDBJ whole genome shotgun (WGS) entry which is preliminary data.</text>
</comment>
<evidence type="ECO:0000313" key="2">
    <source>
        <dbReference type="EMBL" id="KXP14903.1"/>
    </source>
</evidence>
<organism evidence="2 3">
    <name type="scientific">Tsukamurella pseudospumae</name>
    <dbReference type="NCBI Taxonomy" id="239498"/>
    <lineage>
        <taxon>Bacteria</taxon>
        <taxon>Bacillati</taxon>
        <taxon>Actinomycetota</taxon>
        <taxon>Actinomycetes</taxon>
        <taxon>Mycobacteriales</taxon>
        <taxon>Tsukamurellaceae</taxon>
        <taxon>Tsukamurella</taxon>
    </lineage>
</organism>
<protein>
    <recommendedName>
        <fullName evidence="5">DNA-binding protein</fullName>
    </recommendedName>
</protein>
<dbReference type="Proteomes" id="UP000070409">
    <property type="component" value="Unassembled WGS sequence"/>
</dbReference>
<name>A0A138AWS2_9ACTN</name>
<dbReference type="RefSeq" id="WP_068569515.1">
    <property type="nucleotide sequence ID" value="NZ_LSRE01000001.1"/>
</dbReference>
<dbReference type="EMBL" id="LSRE01000001">
    <property type="protein sequence ID" value="KXP01429.1"/>
    <property type="molecule type" value="Genomic_DNA"/>
</dbReference>
<dbReference type="OrthoDB" id="5184241at2"/>
<reference evidence="3" key="3">
    <citation type="submission" date="2016-02" db="EMBL/GenBank/DDBJ databases">
        <authorList>
            <person name="Wen L."/>
            <person name="He K."/>
            <person name="Yang H."/>
        </authorList>
    </citation>
    <scope>NUCLEOTIDE SEQUENCE [LARGE SCALE GENOMIC DNA]</scope>
    <source>
        <strain evidence="3">JCM 15929</strain>
    </source>
</reference>
<proteinExistence type="predicted"/>
<sequence length="203" mass="20449">MIVITADQQGSRKDADRVDGARELLGPLRWLRSPDRTAGDELQAVTDDAAVAVDAALALLADGHWSVGIGTGPVELPLPDQTRAGRGRAFEAARAAVEAAKGVAVPVQVRGADGAAAGRAEAILSVLGLIVGRRSREGQEVTALLNTGMSITAAAAELGVSRQAASQRAAAAGWSVEPAGRALAVELLGAADVAPAADPGVAR</sequence>
<evidence type="ECO:0000313" key="4">
    <source>
        <dbReference type="Proteomes" id="UP000070409"/>
    </source>
</evidence>
<dbReference type="STRING" id="239498.AXK60_03270"/>